<sequence length="93" mass="9967">MKALISLALGALLPLSAAQADVTIKGDRMEISDDCRKIEGDVMTLRSEDCEDGSKGGNKNKGDNRSIHGDDNPGKGHGKDKNNKGKDRDKNDD</sequence>
<dbReference type="EMBL" id="CP115920">
    <property type="protein sequence ID" value="XCD14579.1"/>
    <property type="molecule type" value="Genomic_DNA"/>
</dbReference>
<evidence type="ECO:0000256" key="1">
    <source>
        <dbReference type="SAM" id="MobiDB-lite"/>
    </source>
</evidence>
<dbReference type="KEGG" id="vck:PG915_08095"/>
<dbReference type="AlphaFoldDB" id="A0AAU8BFQ3"/>
<evidence type="ECO:0000256" key="2">
    <source>
        <dbReference type="SAM" id="SignalP"/>
    </source>
</evidence>
<gene>
    <name evidence="3" type="ORF">PG915_08095</name>
</gene>
<proteinExistence type="predicted"/>
<feature type="region of interest" description="Disordered" evidence="1">
    <location>
        <begin position="47"/>
        <end position="93"/>
    </location>
</feature>
<dbReference type="RefSeq" id="WP_353496067.1">
    <property type="nucleotide sequence ID" value="NZ_CP115920.1"/>
</dbReference>
<evidence type="ECO:0000313" key="3">
    <source>
        <dbReference type="EMBL" id="XCD14579.1"/>
    </source>
</evidence>
<protein>
    <submittedName>
        <fullName evidence="3">CG2 omega domain protein</fullName>
    </submittedName>
</protein>
<keyword evidence="2" id="KW-0732">Signal</keyword>
<feature type="signal peptide" evidence="2">
    <location>
        <begin position="1"/>
        <end position="20"/>
    </location>
</feature>
<organism evidence="3">
    <name type="scientific">Vibrio chaetopteri</name>
    <dbReference type="NCBI Taxonomy" id="3016528"/>
    <lineage>
        <taxon>Bacteria</taxon>
        <taxon>Pseudomonadati</taxon>
        <taxon>Pseudomonadota</taxon>
        <taxon>Gammaproteobacteria</taxon>
        <taxon>Vibrionales</taxon>
        <taxon>Vibrionaceae</taxon>
        <taxon>Vibrio</taxon>
    </lineage>
</organism>
<feature type="chain" id="PRO_5043806646" evidence="2">
    <location>
        <begin position="21"/>
        <end position="93"/>
    </location>
</feature>
<name>A0AAU8BFQ3_9VIBR</name>
<accession>A0AAU8BFQ3</accession>
<reference evidence="3" key="1">
    <citation type="submission" date="2023-01" db="EMBL/GenBank/DDBJ databases">
        <title>Vibrio sp. CB1-14 genome sequencing.</title>
        <authorList>
            <person name="Otstavnykh N."/>
            <person name="Isaeva M."/>
            <person name="Meleshko D."/>
        </authorList>
    </citation>
    <scope>NUCLEOTIDE SEQUENCE</scope>
    <source>
        <strain evidence="3">CB1-14</strain>
    </source>
</reference>